<organism evidence="1 2">
    <name type="scientific">Babesia caballi</name>
    <dbReference type="NCBI Taxonomy" id="5871"/>
    <lineage>
        <taxon>Eukaryota</taxon>
        <taxon>Sar</taxon>
        <taxon>Alveolata</taxon>
        <taxon>Apicomplexa</taxon>
        <taxon>Aconoidasida</taxon>
        <taxon>Piroplasmida</taxon>
        <taxon>Babesiidae</taxon>
        <taxon>Babesia</taxon>
    </lineage>
</organism>
<dbReference type="EMBL" id="BPLF01000002">
    <property type="protein sequence ID" value="GIX63497.1"/>
    <property type="molecule type" value="Genomic_DNA"/>
</dbReference>
<evidence type="ECO:0000313" key="2">
    <source>
        <dbReference type="Proteomes" id="UP001497744"/>
    </source>
</evidence>
<dbReference type="GeneID" id="94194978"/>
<dbReference type="RefSeq" id="XP_067715566.1">
    <property type="nucleotide sequence ID" value="XM_067859465.1"/>
</dbReference>
<evidence type="ECO:0000313" key="1">
    <source>
        <dbReference type="EMBL" id="GIX63497.1"/>
    </source>
</evidence>
<protein>
    <submittedName>
        <fullName evidence="1">Uncharacterized protein</fullName>
    </submittedName>
</protein>
<gene>
    <name evidence="1" type="ORF">BcabD6B2_29320</name>
</gene>
<reference evidence="1 2" key="1">
    <citation type="submission" date="2021-06" db="EMBL/GenBank/DDBJ databases">
        <title>Genome sequence of Babesia caballi.</title>
        <authorList>
            <person name="Yamagishi J."/>
            <person name="Kidaka T."/>
            <person name="Ochi A."/>
        </authorList>
    </citation>
    <scope>NUCLEOTIDE SEQUENCE [LARGE SCALE GENOMIC DNA]</scope>
    <source>
        <strain evidence="1">USDA-D6B2</strain>
    </source>
</reference>
<name>A0AAV4LUN2_BABCB</name>
<dbReference type="AlphaFoldDB" id="A0AAV4LUN2"/>
<accession>A0AAV4LUN2</accession>
<sequence length="93" mass="9969">MYVSFVIGRGLPEVSKARGGTMGDAEEECVQYEAHVGGPEARKVTEEVIAEKEEEVVDGFKKVLERLPCDDGLELGVEGIAVSFSTAITALPK</sequence>
<comment type="caution">
    <text evidence="1">The sequence shown here is derived from an EMBL/GenBank/DDBJ whole genome shotgun (WGS) entry which is preliminary data.</text>
</comment>
<proteinExistence type="predicted"/>
<dbReference type="Proteomes" id="UP001497744">
    <property type="component" value="Unassembled WGS sequence"/>
</dbReference>
<keyword evidence="2" id="KW-1185">Reference proteome</keyword>